<dbReference type="AlphaFoldDB" id="A0A2H9ZR14"/>
<evidence type="ECO:0008006" key="3">
    <source>
        <dbReference type="Google" id="ProtNLM"/>
    </source>
</evidence>
<proteinExistence type="predicted"/>
<dbReference type="InterPro" id="IPR019538">
    <property type="entry name" value="PSMD5"/>
</dbReference>
<dbReference type="PANTHER" id="PTHR13554:SF10">
    <property type="entry name" value="26S PROTEASOME NON-ATPASE REGULATORY SUBUNIT 5"/>
    <property type="match status" value="1"/>
</dbReference>
<sequence length="527" mass="57304">MESSPASDKADTSSLREAASEFASYPGVQNDASAKEFLDRFPLPFLFGVLQTEVDVAGLEQAIVECLDRILRTRYGASLLPHYVDFIAAGLGANSPAIKCLACKSISYTLENSEDKATATEILVGHNIYPLLINCLVDGDEQTSTVSLNAIKSIAKTSQGIHVIFPPNNTEEALQLKDIAGHSSSEARIRILSLIKDLFSLSESFASAIYESNLLSLFELEINSRNDILATLSALEILYELVESSHSSTFLLKSSLLDLLTNIIRNDLVDSILRSRAMLISGRLLYPPDSYRSIEDSRVKQLLTAIDRRLNVILGQNTGEVEIVLESLGLIGSSAEGANFLLTSSSHGAKLVIESAFDRQDKGKQLAALLAFGSISGANRAEERRILNDNAEGCLKHLVYETAANSSKLMPSGLFLAVLQQEPNMRLAAYRLISALVSRAWCLIEVCSKLEIISLVVDANIEDTKIGMEARFDCCAAISNALSASSLVNDAKVAEMAAMLQEAVRRGPYLTKKHVEPQPLVITAERF</sequence>
<keyword evidence="2" id="KW-1185">Reference proteome</keyword>
<dbReference type="GO" id="GO:0005829">
    <property type="term" value="C:cytosol"/>
    <property type="evidence" value="ECO:0007669"/>
    <property type="project" value="TreeGrafter"/>
</dbReference>
<dbReference type="SUPFAM" id="SSF48371">
    <property type="entry name" value="ARM repeat"/>
    <property type="match status" value="1"/>
</dbReference>
<evidence type="ECO:0000313" key="2">
    <source>
        <dbReference type="Proteomes" id="UP000236161"/>
    </source>
</evidence>
<dbReference type="PANTHER" id="PTHR13554">
    <property type="entry name" value="26S PROTEASOME NON-ATPASE REGULATORY SUBUNIT 5-RELATED"/>
    <property type="match status" value="1"/>
</dbReference>
<dbReference type="OrthoDB" id="10250600at2759"/>
<dbReference type="GO" id="GO:0043248">
    <property type="term" value="P:proteasome assembly"/>
    <property type="evidence" value="ECO:0007669"/>
    <property type="project" value="InterPro"/>
</dbReference>
<dbReference type="Proteomes" id="UP000236161">
    <property type="component" value="Unassembled WGS sequence"/>
</dbReference>
<organism evidence="1 2">
    <name type="scientific">Apostasia shenzhenica</name>
    <dbReference type="NCBI Taxonomy" id="1088818"/>
    <lineage>
        <taxon>Eukaryota</taxon>
        <taxon>Viridiplantae</taxon>
        <taxon>Streptophyta</taxon>
        <taxon>Embryophyta</taxon>
        <taxon>Tracheophyta</taxon>
        <taxon>Spermatophyta</taxon>
        <taxon>Magnoliopsida</taxon>
        <taxon>Liliopsida</taxon>
        <taxon>Asparagales</taxon>
        <taxon>Orchidaceae</taxon>
        <taxon>Apostasioideae</taxon>
        <taxon>Apostasia</taxon>
    </lineage>
</organism>
<dbReference type="InterPro" id="IPR016024">
    <property type="entry name" value="ARM-type_fold"/>
</dbReference>
<reference evidence="1 2" key="1">
    <citation type="journal article" date="2017" name="Nature">
        <title>The Apostasia genome and the evolution of orchids.</title>
        <authorList>
            <person name="Zhang G.Q."/>
            <person name="Liu K.W."/>
            <person name="Li Z."/>
            <person name="Lohaus R."/>
            <person name="Hsiao Y.Y."/>
            <person name="Niu S.C."/>
            <person name="Wang J.Y."/>
            <person name="Lin Y.C."/>
            <person name="Xu Q."/>
            <person name="Chen L.J."/>
            <person name="Yoshida K."/>
            <person name="Fujiwara S."/>
            <person name="Wang Z.W."/>
            <person name="Zhang Y.Q."/>
            <person name="Mitsuda N."/>
            <person name="Wang M."/>
            <person name="Liu G.H."/>
            <person name="Pecoraro L."/>
            <person name="Huang H.X."/>
            <person name="Xiao X.J."/>
            <person name="Lin M."/>
            <person name="Wu X.Y."/>
            <person name="Wu W.L."/>
            <person name="Chen Y.Y."/>
            <person name="Chang S.B."/>
            <person name="Sakamoto S."/>
            <person name="Ohme-Takagi M."/>
            <person name="Yagi M."/>
            <person name="Zeng S.J."/>
            <person name="Shen C.Y."/>
            <person name="Yeh C.M."/>
            <person name="Luo Y.B."/>
            <person name="Tsai W.C."/>
            <person name="Van de Peer Y."/>
            <person name="Liu Z.J."/>
        </authorList>
    </citation>
    <scope>NUCLEOTIDE SEQUENCE [LARGE SCALE GENOMIC DNA]</scope>
    <source>
        <strain evidence="2">cv. Shenzhen</strain>
        <tissue evidence="1">Stem</tissue>
    </source>
</reference>
<dbReference type="InterPro" id="IPR011989">
    <property type="entry name" value="ARM-like"/>
</dbReference>
<dbReference type="Gene3D" id="1.25.10.10">
    <property type="entry name" value="Leucine-rich Repeat Variant"/>
    <property type="match status" value="1"/>
</dbReference>
<dbReference type="Pfam" id="PF10508">
    <property type="entry name" value="Proteasom_PSMB"/>
    <property type="match status" value="1"/>
</dbReference>
<evidence type="ECO:0000313" key="1">
    <source>
        <dbReference type="EMBL" id="PKA45728.1"/>
    </source>
</evidence>
<name>A0A2H9ZR14_9ASPA</name>
<protein>
    <recommendedName>
        <fullName evidence="3">26S proteasome non-ATPase regulatory subunit 5</fullName>
    </recommendedName>
</protein>
<dbReference type="STRING" id="1088818.A0A2H9ZR14"/>
<dbReference type="EMBL" id="KZ454830">
    <property type="protein sequence ID" value="PKA45728.1"/>
    <property type="molecule type" value="Genomic_DNA"/>
</dbReference>
<accession>A0A2H9ZR14</accession>
<gene>
    <name evidence="1" type="ORF">AXF42_Ash011069</name>
</gene>